<feature type="compositionally biased region" description="Polar residues" evidence="5">
    <location>
        <begin position="512"/>
        <end position="523"/>
    </location>
</feature>
<comment type="subcellular location">
    <subcellularLocation>
        <location evidence="1">Membrane</location>
        <topology evidence="1">Multi-pass membrane protein</topology>
    </subcellularLocation>
</comment>
<feature type="transmembrane region" description="Helical" evidence="6">
    <location>
        <begin position="140"/>
        <end position="161"/>
    </location>
</feature>
<evidence type="ECO:0000256" key="6">
    <source>
        <dbReference type="SAM" id="Phobius"/>
    </source>
</evidence>
<dbReference type="InterPro" id="IPR036259">
    <property type="entry name" value="MFS_trans_sf"/>
</dbReference>
<dbReference type="SUPFAM" id="SSF103473">
    <property type="entry name" value="MFS general substrate transporter"/>
    <property type="match status" value="1"/>
</dbReference>
<evidence type="ECO:0000256" key="4">
    <source>
        <dbReference type="ARBA" id="ARBA00023136"/>
    </source>
</evidence>
<dbReference type="InterPro" id="IPR050382">
    <property type="entry name" value="MFS_Na/Anion_cotransporter"/>
</dbReference>
<evidence type="ECO:0000256" key="2">
    <source>
        <dbReference type="ARBA" id="ARBA00022692"/>
    </source>
</evidence>
<keyword evidence="3 6" id="KW-1133">Transmembrane helix</keyword>
<feature type="transmembrane region" description="Helical" evidence="6">
    <location>
        <begin position="15"/>
        <end position="40"/>
    </location>
</feature>
<organism evidence="7">
    <name type="scientific">Cuerna arida</name>
    <dbReference type="NCBI Taxonomy" id="1464854"/>
    <lineage>
        <taxon>Eukaryota</taxon>
        <taxon>Metazoa</taxon>
        <taxon>Ecdysozoa</taxon>
        <taxon>Arthropoda</taxon>
        <taxon>Hexapoda</taxon>
        <taxon>Insecta</taxon>
        <taxon>Pterygota</taxon>
        <taxon>Neoptera</taxon>
        <taxon>Paraneoptera</taxon>
        <taxon>Hemiptera</taxon>
        <taxon>Auchenorrhyncha</taxon>
        <taxon>Membracoidea</taxon>
        <taxon>Cicadellidae</taxon>
        <taxon>Cicadellinae</taxon>
        <taxon>Proconiini</taxon>
        <taxon>Cuerna</taxon>
    </lineage>
</organism>
<dbReference type="Gene3D" id="1.20.1250.20">
    <property type="entry name" value="MFS general substrate transporter like domains"/>
    <property type="match status" value="2"/>
</dbReference>
<reference evidence="7" key="1">
    <citation type="submission" date="2015-11" db="EMBL/GenBank/DDBJ databases">
        <title>De novo transcriptome assembly of four potential Pierce s Disease insect vectors from Arizona vineyards.</title>
        <authorList>
            <person name="Tassone E.E."/>
        </authorList>
    </citation>
    <scope>NUCLEOTIDE SEQUENCE</scope>
</reference>
<evidence type="ECO:0000256" key="3">
    <source>
        <dbReference type="ARBA" id="ARBA00022989"/>
    </source>
</evidence>
<dbReference type="Pfam" id="PF07690">
    <property type="entry name" value="MFS_1"/>
    <property type="match status" value="1"/>
</dbReference>
<keyword evidence="4 6" id="KW-0472">Membrane</keyword>
<proteinExistence type="predicted"/>
<dbReference type="GO" id="GO:0022857">
    <property type="term" value="F:transmembrane transporter activity"/>
    <property type="evidence" value="ECO:0007669"/>
    <property type="project" value="InterPro"/>
</dbReference>
<sequence length="541" mass="61569">MKITEELCVRIRQRYLLVLMSMIGLMLTTLNSLTFSLLLGKLMYKKRDRRWDEIVCPPVVTLDHHPTGYEEFDWGKEMQLYIIAAWSVGYVMGRFPSGLLANKLGGKSLYGYSVFITGVCALLTPLCARSSPYIIMANRVCSGIFASALYPCLAWFAAHWFPRREMGFMISLTLAGFPLGCMVTFPFSHKMYKICNKWASVYYAMGGMTTVWAYLWQAYIWDDPFIHPYISRGELEFLTDEIYMYAYDTELQPGWKWPWKSILTSRALFTLAVAEIGYSWIRNFATIVLPNLYFPDIHNHDFINNQTLGMLVYAMMALALLAAGVTRDKLISNRRFNATNIIKTYYGTGCVLSSICLLFLIYSKCNLTTVFIWYIAAMIFIGIGYSAWIDACVALAPNFAPTNIAITGVFGNVGMPLQVLIESHLSSNGSLEDWKLLTYINAAFALFPMVVFLKYGTCNIQRWNAPIQKTWHAIDYEKPEGEKSKKPGTNQDLGDVKEAEKPVQEMQKRNDNLATPSSQTRTVEIQARRSSELINKSEIQI</sequence>
<accession>A0A1B6FJ74</accession>
<feature type="transmembrane region" description="Helical" evidence="6">
    <location>
        <begin position="436"/>
        <end position="453"/>
    </location>
</feature>
<dbReference type="EMBL" id="GECZ01019531">
    <property type="protein sequence ID" value="JAS50238.1"/>
    <property type="molecule type" value="Transcribed_RNA"/>
</dbReference>
<feature type="compositionally biased region" description="Basic and acidic residues" evidence="5">
    <location>
        <begin position="494"/>
        <end position="511"/>
    </location>
</feature>
<keyword evidence="2 6" id="KW-0812">Transmembrane</keyword>
<feature type="region of interest" description="Disordered" evidence="5">
    <location>
        <begin position="478"/>
        <end position="528"/>
    </location>
</feature>
<dbReference type="PANTHER" id="PTHR11662">
    <property type="entry name" value="SOLUTE CARRIER FAMILY 17"/>
    <property type="match status" value="1"/>
</dbReference>
<feature type="transmembrane region" description="Helical" evidence="6">
    <location>
        <begin position="345"/>
        <end position="363"/>
    </location>
</feature>
<dbReference type="GO" id="GO:0006820">
    <property type="term" value="P:monoatomic anion transport"/>
    <property type="evidence" value="ECO:0007669"/>
    <property type="project" value="TreeGrafter"/>
</dbReference>
<feature type="transmembrane region" description="Helical" evidence="6">
    <location>
        <begin position="167"/>
        <end position="188"/>
    </location>
</feature>
<evidence type="ECO:0000313" key="7">
    <source>
        <dbReference type="EMBL" id="JAS50238.1"/>
    </source>
</evidence>
<feature type="transmembrane region" description="Helical" evidence="6">
    <location>
        <begin position="109"/>
        <end position="128"/>
    </location>
</feature>
<dbReference type="AlphaFoldDB" id="A0A1B6FJ74"/>
<feature type="transmembrane region" description="Helical" evidence="6">
    <location>
        <begin position="302"/>
        <end position="325"/>
    </location>
</feature>
<name>A0A1B6FJ74_9HEMI</name>
<gene>
    <name evidence="7" type="ORF">g.11780</name>
</gene>
<dbReference type="PANTHER" id="PTHR11662:SF399">
    <property type="entry name" value="FI19708P1-RELATED"/>
    <property type="match status" value="1"/>
</dbReference>
<evidence type="ECO:0008006" key="8">
    <source>
        <dbReference type="Google" id="ProtNLM"/>
    </source>
</evidence>
<evidence type="ECO:0000256" key="1">
    <source>
        <dbReference type="ARBA" id="ARBA00004141"/>
    </source>
</evidence>
<protein>
    <recommendedName>
        <fullName evidence="8">Major facilitator superfamily (MFS) profile domain-containing protein</fullName>
    </recommendedName>
</protein>
<feature type="transmembrane region" description="Helical" evidence="6">
    <location>
        <begin position="370"/>
        <end position="389"/>
    </location>
</feature>
<dbReference type="InterPro" id="IPR011701">
    <property type="entry name" value="MFS"/>
</dbReference>
<evidence type="ECO:0000256" key="5">
    <source>
        <dbReference type="SAM" id="MobiDB-lite"/>
    </source>
</evidence>
<feature type="transmembrane region" description="Helical" evidence="6">
    <location>
        <begin position="200"/>
        <end position="219"/>
    </location>
</feature>
<dbReference type="GO" id="GO:0016020">
    <property type="term" value="C:membrane"/>
    <property type="evidence" value="ECO:0007669"/>
    <property type="project" value="UniProtKB-SubCell"/>
</dbReference>